<evidence type="ECO:0000313" key="2">
    <source>
        <dbReference type="Proteomes" id="UP000219338"/>
    </source>
</evidence>
<reference evidence="2" key="1">
    <citation type="journal article" date="2017" name="Nat. Ecol. Evol.">
        <title>Genome expansion and lineage-specific genetic innovations in the forest pathogenic fungi Armillaria.</title>
        <authorList>
            <person name="Sipos G."/>
            <person name="Prasanna A.N."/>
            <person name="Walter M.C."/>
            <person name="O'Connor E."/>
            <person name="Balint B."/>
            <person name="Krizsan K."/>
            <person name="Kiss B."/>
            <person name="Hess J."/>
            <person name="Varga T."/>
            <person name="Slot J."/>
            <person name="Riley R."/>
            <person name="Boka B."/>
            <person name="Rigling D."/>
            <person name="Barry K."/>
            <person name="Lee J."/>
            <person name="Mihaltcheva S."/>
            <person name="LaButti K."/>
            <person name="Lipzen A."/>
            <person name="Waldron R."/>
            <person name="Moloney N.M."/>
            <person name="Sperisen C."/>
            <person name="Kredics L."/>
            <person name="Vagvoelgyi C."/>
            <person name="Patrignani A."/>
            <person name="Fitzpatrick D."/>
            <person name="Nagy I."/>
            <person name="Doyle S."/>
            <person name="Anderson J.B."/>
            <person name="Grigoriev I.V."/>
            <person name="Gueldener U."/>
            <person name="Muensterkoetter M."/>
            <person name="Nagy L.G."/>
        </authorList>
    </citation>
    <scope>NUCLEOTIDE SEQUENCE [LARGE SCALE GENOMIC DNA]</scope>
    <source>
        <strain evidence="2">C18/9</strain>
    </source>
</reference>
<dbReference type="EMBL" id="FUEG01000004">
    <property type="protein sequence ID" value="SJL03463.1"/>
    <property type="molecule type" value="Genomic_DNA"/>
</dbReference>
<keyword evidence="2" id="KW-1185">Reference proteome</keyword>
<evidence type="ECO:0000313" key="1">
    <source>
        <dbReference type="EMBL" id="SJL03463.1"/>
    </source>
</evidence>
<proteinExistence type="predicted"/>
<gene>
    <name evidence="1" type="ORF">ARMOST_06819</name>
</gene>
<organism evidence="1 2">
    <name type="scientific">Armillaria ostoyae</name>
    <name type="common">Armillaria root rot fungus</name>
    <dbReference type="NCBI Taxonomy" id="47428"/>
    <lineage>
        <taxon>Eukaryota</taxon>
        <taxon>Fungi</taxon>
        <taxon>Dikarya</taxon>
        <taxon>Basidiomycota</taxon>
        <taxon>Agaricomycotina</taxon>
        <taxon>Agaricomycetes</taxon>
        <taxon>Agaricomycetidae</taxon>
        <taxon>Agaricales</taxon>
        <taxon>Marasmiineae</taxon>
        <taxon>Physalacriaceae</taxon>
        <taxon>Armillaria</taxon>
    </lineage>
</organism>
<dbReference type="OrthoDB" id="10290776at2759"/>
<dbReference type="Proteomes" id="UP000219338">
    <property type="component" value="Unassembled WGS sequence"/>
</dbReference>
<accession>A0A284R429</accession>
<sequence>MAPYSTVPTIIIPLPVASVHTSKTTVSSFNNLNVATELRSISNSPDVSQERAALDRIAHAFAPRRYENDN</sequence>
<dbReference type="AlphaFoldDB" id="A0A284R429"/>
<protein>
    <submittedName>
        <fullName evidence="1">Uncharacterized protein</fullName>
    </submittedName>
</protein>
<name>A0A284R429_ARMOS</name>